<gene>
    <name evidence="2" type="ORF">SAMN05421766_103355</name>
</gene>
<dbReference type="InterPro" id="IPR005025">
    <property type="entry name" value="FMN_Rdtase-like_dom"/>
</dbReference>
<sequence>MAQILAFAGSNSSKSINYELVKYTASLIKDHEVQLLNMVNFPFPMFSEDYERENGYSNSLVELKEDLVKADGVIISVNEHNSAPSAYFKNLTDWLSRVERKFLEDTPVFLMATSNGRRGGMSALETTKNVLPRFGAEVVASFSLPSFGETFSKEGGIVSADLAKAHREALNQFLGKL</sequence>
<dbReference type="InterPro" id="IPR050712">
    <property type="entry name" value="NAD(P)H-dep_reductase"/>
</dbReference>
<dbReference type="InterPro" id="IPR029039">
    <property type="entry name" value="Flavoprotein-like_sf"/>
</dbReference>
<dbReference type="Pfam" id="PF03358">
    <property type="entry name" value="FMN_red"/>
    <property type="match status" value="1"/>
</dbReference>
<dbReference type="RefSeq" id="WP_076455133.1">
    <property type="nucleotide sequence ID" value="NZ_FTOB01000003.1"/>
</dbReference>
<dbReference type="EMBL" id="FTOB01000003">
    <property type="protein sequence ID" value="SIS68286.1"/>
    <property type="molecule type" value="Genomic_DNA"/>
</dbReference>
<evidence type="ECO:0000313" key="2">
    <source>
        <dbReference type="EMBL" id="SIS68286.1"/>
    </source>
</evidence>
<organism evidence="2 3">
    <name type="scientific">Zobellia uliginosa</name>
    <dbReference type="NCBI Taxonomy" id="143224"/>
    <lineage>
        <taxon>Bacteria</taxon>
        <taxon>Pseudomonadati</taxon>
        <taxon>Bacteroidota</taxon>
        <taxon>Flavobacteriia</taxon>
        <taxon>Flavobacteriales</taxon>
        <taxon>Flavobacteriaceae</taxon>
        <taxon>Zobellia</taxon>
    </lineage>
</organism>
<dbReference type="Proteomes" id="UP000185728">
    <property type="component" value="Unassembled WGS sequence"/>
</dbReference>
<proteinExistence type="predicted"/>
<feature type="domain" description="NADPH-dependent FMN reductase-like" evidence="1">
    <location>
        <begin position="3"/>
        <end position="141"/>
    </location>
</feature>
<dbReference type="Gene3D" id="3.40.50.360">
    <property type="match status" value="1"/>
</dbReference>
<keyword evidence="3" id="KW-1185">Reference proteome</keyword>
<name>A0ABY1KRA6_9FLAO</name>
<dbReference type="SUPFAM" id="SSF52218">
    <property type="entry name" value="Flavoproteins"/>
    <property type="match status" value="1"/>
</dbReference>
<evidence type="ECO:0000313" key="3">
    <source>
        <dbReference type="Proteomes" id="UP000185728"/>
    </source>
</evidence>
<evidence type="ECO:0000259" key="1">
    <source>
        <dbReference type="Pfam" id="PF03358"/>
    </source>
</evidence>
<dbReference type="PANTHER" id="PTHR30543:SF21">
    <property type="entry name" value="NAD(P)H-DEPENDENT FMN REDUCTASE LOT6"/>
    <property type="match status" value="1"/>
</dbReference>
<comment type="caution">
    <text evidence="2">The sequence shown here is derived from an EMBL/GenBank/DDBJ whole genome shotgun (WGS) entry which is preliminary data.</text>
</comment>
<protein>
    <submittedName>
        <fullName evidence="2">NAD(P)H-dependent FMN reductase</fullName>
    </submittedName>
</protein>
<dbReference type="PANTHER" id="PTHR30543">
    <property type="entry name" value="CHROMATE REDUCTASE"/>
    <property type="match status" value="1"/>
</dbReference>
<reference evidence="2 3" key="1">
    <citation type="submission" date="2017-01" db="EMBL/GenBank/DDBJ databases">
        <authorList>
            <person name="Varghese N."/>
            <person name="Submissions S."/>
        </authorList>
    </citation>
    <scope>NUCLEOTIDE SEQUENCE [LARGE SCALE GENOMIC DNA]</scope>
    <source>
        <strain evidence="2 3">DSM 2061</strain>
    </source>
</reference>
<accession>A0ABY1KRA6</accession>